<dbReference type="GeneID" id="89926833"/>
<reference evidence="1 2" key="1">
    <citation type="submission" date="2023-08" db="EMBL/GenBank/DDBJ databases">
        <title>Black Yeasts Isolated from many extreme environments.</title>
        <authorList>
            <person name="Coleine C."/>
            <person name="Stajich J.E."/>
            <person name="Selbmann L."/>
        </authorList>
    </citation>
    <scope>NUCLEOTIDE SEQUENCE [LARGE SCALE GENOMIC DNA]</scope>
    <source>
        <strain evidence="1 2">CCFEE 5935</strain>
    </source>
</reference>
<protein>
    <recommendedName>
        <fullName evidence="3">BTB domain-containing protein</fullName>
    </recommendedName>
</protein>
<comment type="caution">
    <text evidence="1">The sequence shown here is derived from an EMBL/GenBank/DDBJ whole genome shotgun (WGS) entry which is preliminary data.</text>
</comment>
<gene>
    <name evidence="1" type="ORF">LTR77_005492</name>
</gene>
<evidence type="ECO:0000313" key="2">
    <source>
        <dbReference type="Proteomes" id="UP001337655"/>
    </source>
</evidence>
<proteinExistence type="predicted"/>
<dbReference type="InterPro" id="IPR011333">
    <property type="entry name" value="SKP1/BTB/POZ_sf"/>
</dbReference>
<evidence type="ECO:0000313" key="1">
    <source>
        <dbReference type="EMBL" id="KAK5169516.1"/>
    </source>
</evidence>
<accession>A0AAV9P8M1</accession>
<dbReference type="Gene3D" id="3.30.710.10">
    <property type="entry name" value="Potassium Channel Kv1.1, Chain A"/>
    <property type="match status" value="1"/>
</dbReference>
<evidence type="ECO:0008006" key="3">
    <source>
        <dbReference type="Google" id="ProtNLM"/>
    </source>
</evidence>
<sequence length="306" mass="33506">MAAEKVKTELICPSPDIVLVIGQPPQVKLMVSSAVLKNASAVSAAMLGPQFREGQEVESTAQPKEINLPDDNPETVSDMCHMLHSKTVHKYLTGASAATILELAITIDKYACVDALRMQAHAILLGNLDLYADLDLATNGQRMVAAYLLDNSRAFRLSTGRLISGVTTPYSSLLLEEWACHISPMALYGLEAKRSEAQRNLLHNLASEYLPQPDVDYARFITQLCKAVDVSTWPPKLESHSIDQLLSYVKKMNTINTNLGQKLSTAKLASVVKALEENCDGLCLACVKEQNADVVKQCTEKLHGRR</sequence>
<dbReference type="Proteomes" id="UP001337655">
    <property type="component" value="Unassembled WGS sequence"/>
</dbReference>
<organism evidence="1 2">
    <name type="scientific">Saxophila tyrrhenica</name>
    <dbReference type="NCBI Taxonomy" id="1690608"/>
    <lineage>
        <taxon>Eukaryota</taxon>
        <taxon>Fungi</taxon>
        <taxon>Dikarya</taxon>
        <taxon>Ascomycota</taxon>
        <taxon>Pezizomycotina</taxon>
        <taxon>Dothideomycetes</taxon>
        <taxon>Dothideomycetidae</taxon>
        <taxon>Mycosphaerellales</taxon>
        <taxon>Extremaceae</taxon>
        <taxon>Saxophila</taxon>
    </lineage>
</organism>
<keyword evidence="2" id="KW-1185">Reference proteome</keyword>
<dbReference type="RefSeq" id="XP_064658862.1">
    <property type="nucleotide sequence ID" value="XM_064802737.1"/>
</dbReference>
<dbReference type="EMBL" id="JAVRRT010000008">
    <property type="protein sequence ID" value="KAK5169516.1"/>
    <property type="molecule type" value="Genomic_DNA"/>
</dbReference>
<dbReference type="AlphaFoldDB" id="A0AAV9P8M1"/>
<name>A0AAV9P8M1_9PEZI</name>